<feature type="domain" description="Multidrug resistance protein MdtA-like barrel-sandwich hybrid" evidence="3">
    <location>
        <begin position="61"/>
        <end position="198"/>
    </location>
</feature>
<evidence type="ECO:0000259" key="3">
    <source>
        <dbReference type="Pfam" id="PF25917"/>
    </source>
</evidence>
<dbReference type="Gene3D" id="1.10.287.470">
    <property type="entry name" value="Helix hairpin bin"/>
    <property type="match status" value="1"/>
</dbReference>
<evidence type="ECO:0000313" key="6">
    <source>
        <dbReference type="EMBL" id="UOQ74262.1"/>
    </source>
</evidence>
<feature type="domain" description="Multidrug resistance protein MdtA-like beta-barrel" evidence="4">
    <location>
        <begin position="207"/>
        <end position="290"/>
    </location>
</feature>
<gene>
    <name evidence="6" type="ORF">MUN79_10485</name>
</gene>
<dbReference type="GO" id="GO:0046677">
    <property type="term" value="P:response to antibiotic"/>
    <property type="evidence" value="ECO:0007669"/>
    <property type="project" value="TreeGrafter"/>
</dbReference>
<feature type="domain" description="Multidrug resistance protein MdtA-like alpha-helical hairpin" evidence="2">
    <location>
        <begin position="102"/>
        <end position="171"/>
    </location>
</feature>
<sequence>MKKTILALSYASGLLFLAGCGNKEADKPAGPPPATPVTLVSARATDAVYYDEYPATVVAINNVELRSQVAGFITGIFFKEGDVVTKGKTLYEIDRRKYEAAYQQALAGLRSTQAVVQNAKVNLDRYQRLAQQDAIARQIVDNAATSYATAQSQVAVAQAGVAAARTDLSYSLITAPFSGRIGISQVRLGSQVSPGSTLLNTISGEDPMGVDFVITESDLARFVDLQRTAGGRGDSTFRLDLPDGTRYDQPGKILAIDRGVNQQTGTVQIRVQFSNPKRQLKDGMSAVLRVLNRQSGRRLVIPFKAVVEQMGENFVFIAGDSSKARQRKVQLGPRLRDQIVIMEGIKEGDQVVTEGLNRLRDGGTIQAGTPAAAAGGPSAAAGAK</sequence>
<dbReference type="Pfam" id="PF25876">
    <property type="entry name" value="HH_MFP_RND"/>
    <property type="match status" value="1"/>
</dbReference>
<dbReference type="InterPro" id="IPR058637">
    <property type="entry name" value="YknX-like_C"/>
</dbReference>
<evidence type="ECO:0000313" key="7">
    <source>
        <dbReference type="Proteomes" id="UP000831796"/>
    </source>
</evidence>
<reference evidence="6" key="1">
    <citation type="submission" date="2022-04" db="EMBL/GenBank/DDBJ databases">
        <title>Hymenobacter sp. isolated from the air.</title>
        <authorList>
            <person name="Won M."/>
            <person name="Lee C.-M."/>
            <person name="Woen H.-Y."/>
            <person name="Kwon S.-W."/>
        </authorList>
    </citation>
    <scope>NUCLEOTIDE SEQUENCE</scope>
    <source>
        <strain evidence="6">5116S-3</strain>
    </source>
</reference>
<proteinExistence type="inferred from homology"/>
<evidence type="ECO:0000259" key="4">
    <source>
        <dbReference type="Pfam" id="PF25944"/>
    </source>
</evidence>
<protein>
    <submittedName>
        <fullName evidence="6">Efflux RND transporter periplasmic adaptor subunit</fullName>
    </submittedName>
</protein>
<evidence type="ECO:0000256" key="1">
    <source>
        <dbReference type="ARBA" id="ARBA00009477"/>
    </source>
</evidence>
<dbReference type="SUPFAM" id="SSF111369">
    <property type="entry name" value="HlyD-like secretion proteins"/>
    <property type="match status" value="1"/>
</dbReference>
<dbReference type="NCBIfam" id="TIGR01730">
    <property type="entry name" value="RND_mfp"/>
    <property type="match status" value="1"/>
</dbReference>
<dbReference type="RefSeq" id="WP_244677604.1">
    <property type="nucleotide sequence ID" value="NZ_CP095046.1"/>
</dbReference>
<dbReference type="Gene3D" id="2.40.30.170">
    <property type="match status" value="1"/>
</dbReference>
<dbReference type="InterPro" id="IPR006143">
    <property type="entry name" value="RND_pump_MFP"/>
</dbReference>
<dbReference type="InterPro" id="IPR058624">
    <property type="entry name" value="MdtA-like_HH"/>
</dbReference>
<dbReference type="GO" id="GO:0022857">
    <property type="term" value="F:transmembrane transporter activity"/>
    <property type="evidence" value="ECO:0007669"/>
    <property type="project" value="InterPro"/>
</dbReference>
<dbReference type="InterPro" id="IPR058626">
    <property type="entry name" value="MdtA-like_b-barrel"/>
</dbReference>
<dbReference type="GO" id="GO:0030313">
    <property type="term" value="C:cell envelope"/>
    <property type="evidence" value="ECO:0007669"/>
    <property type="project" value="UniProtKB-SubCell"/>
</dbReference>
<feature type="domain" description="YknX-like C-terminal permuted SH3-like" evidence="5">
    <location>
        <begin position="299"/>
        <end position="366"/>
    </location>
</feature>
<dbReference type="PANTHER" id="PTHR30158">
    <property type="entry name" value="ACRA/E-RELATED COMPONENT OF DRUG EFFLUX TRANSPORTER"/>
    <property type="match status" value="1"/>
</dbReference>
<organism evidence="6 7">
    <name type="scientific">Hymenobacter cellulosilyticus</name>
    <dbReference type="NCBI Taxonomy" id="2932248"/>
    <lineage>
        <taxon>Bacteria</taxon>
        <taxon>Pseudomonadati</taxon>
        <taxon>Bacteroidota</taxon>
        <taxon>Cytophagia</taxon>
        <taxon>Cytophagales</taxon>
        <taxon>Hymenobacteraceae</taxon>
        <taxon>Hymenobacter</taxon>
    </lineage>
</organism>
<accession>A0A8T9QB90</accession>
<evidence type="ECO:0000259" key="5">
    <source>
        <dbReference type="Pfam" id="PF25989"/>
    </source>
</evidence>
<dbReference type="Pfam" id="PF25989">
    <property type="entry name" value="YknX_C"/>
    <property type="match status" value="1"/>
</dbReference>
<dbReference type="PANTHER" id="PTHR30158:SF23">
    <property type="entry name" value="MULTIDRUG RESISTANCE PROTEIN MEXA"/>
    <property type="match status" value="1"/>
</dbReference>
<dbReference type="Proteomes" id="UP000831796">
    <property type="component" value="Chromosome"/>
</dbReference>
<dbReference type="KEGG" id="hcu:MUN79_10485"/>
<dbReference type="Gene3D" id="2.40.420.20">
    <property type="match status" value="1"/>
</dbReference>
<dbReference type="InterPro" id="IPR058625">
    <property type="entry name" value="MdtA-like_BSH"/>
</dbReference>
<dbReference type="Pfam" id="PF25944">
    <property type="entry name" value="Beta-barrel_RND"/>
    <property type="match status" value="1"/>
</dbReference>
<dbReference type="GO" id="GO:0005886">
    <property type="term" value="C:plasma membrane"/>
    <property type="evidence" value="ECO:0007669"/>
    <property type="project" value="TreeGrafter"/>
</dbReference>
<dbReference type="Gene3D" id="2.40.50.100">
    <property type="match status" value="1"/>
</dbReference>
<evidence type="ECO:0000259" key="2">
    <source>
        <dbReference type="Pfam" id="PF25876"/>
    </source>
</evidence>
<name>A0A8T9QB90_9BACT</name>
<comment type="similarity">
    <text evidence="1">Belongs to the membrane fusion protein (MFP) (TC 8.A.1) family.</text>
</comment>
<dbReference type="EMBL" id="CP095046">
    <property type="protein sequence ID" value="UOQ74262.1"/>
    <property type="molecule type" value="Genomic_DNA"/>
</dbReference>
<dbReference type="PROSITE" id="PS51257">
    <property type="entry name" value="PROKAR_LIPOPROTEIN"/>
    <property type="match status" value="1"/>
</dbReference>
<dbReference type="Pfam" id="PF25917">
    <property type="entry name" value="BSH_RND"/>
    <property type="match status" value="1"/>
</dbReference>
<keyword evidence="7" id="KW-1185">Reference proteome</keyword>
<dbReference type="AlphaFoldDB" id="A0A8T9QB90"/>